<accession>R3TVC0</accession>
<evidence type="ECO:0000313" key="1">
    <source>
        <dbReference type="EMBL" id="EOL45529.1"/>
    </source>
</evidence>
<keyword evidence="2" id="KW-1185">Reference proteome</keyword>
<reference evidence="1 2" key="1">
    <citation type="submission" date="2013-02" db="EMBL/GenBank/DDBJ databases">
        <title>The Genome Sequence of Enterococcus phoeniculicola BAA-412.</title>
        <authorList>
            <consortium name="The Broad Institute Genome Sequencing Platform"/>
            <consortium name="The Broad Institute Genome Sequencing Center for Infectious Disease"/>
            <person name="Earl A.M."/>
            <person name="Gilmore M.S."/>
            <person name="Lebreton F."/>
            <person name="Walker B."/>
            <person name="Young S.K."/>
            <person name="Zeng Q."/>
            <person name="Gargeya S."/>
            <person name="Fitzgerald M."/>
            <person name="Haas B."/>
            <person name="Abouelleil A."/>
            <person name="Alvarado L."/>
            <person name="Arachchi H.M."/>
            <person name="Berlin A.M."/>
            <person name="Chapman S.B."/>
            <person name="Dewar J."/>
            <person name="Goldberg J."/>
            <person name="Griggs A."/>
            <person name="Gujja S."/>
            <person name="Hansen M."/>
            <person name="Howarth C."/>
            <person name="Imamovic A."/>
            <person name="Larimer J."/>
            <person name="McCowan C."/>
            <person name="Murphy C."/>
            <person name="Neiman D."/>
            <person name="Pearson M."/>
            <person name="Priest M."/>
            <person name="Roberts A."/>
            <person name="Saif S."/>
            <person name="Shea T."/>
            <person name="Sisk P."/>
            <person name="Sykes S."/>
            <person name="Wortman J."/>
            <person name="Nusbaum C."/>
            <person name="Birren B."/>
        </authorList>
    </citation>
    <scope>NUCLEOTIDE SEQUENCE [LARGE SCALE GENOMIC DNA]</scope>
    <source>
        <strain evidence="1 2">ATCC BAA-412</strain>
    </source>
</reference>
<dbReference type="HOGENOM" id="CLU_2093072_0_0_9"/>
<evidence type="ECO:0000313" key="2">
    <source>
        <dbReference type="Proteomes" id="UP000013785"/>
    </source>
</evidence>
<comment type="caution">
    <text evidence="1">The sequence shown here is derived from an EMBL/GenBank/DDBJ whole genome shotgun (WGS) entry which is preliminary data.</text>
</comment>
<organism evidence="1 2">
    <name type="scientific">Enterococcus phoeniculicola ATCC BAA-412</name>
    <dbReference type="NCBI Taxonomy" id="1158610"/>
    <lineage>
        <taxon>Bacteria</taxon>
        <taxon>Bacillati</taxon>
        <taxon>Bacillota</taxon>
        <taxon>Bacilli</taxon>
        <taxon>Lactobacillales</taxon>
        <taxon>Enterococcaceae</taxon>
        <taxon>Enterococcus</taxon>
    </lineage>
</organism>
<name>R3TVC0_9ENTE</name>
<dbReference type="OrthoDB" id="9790771at2"/>
<dbReference type="Proteomes" id="UP000013785">
    <property type="component" value="Unassembled WGS sequence"/>
</dbReference>
<dbReference type="RefSeq" id="WP_010768082.1">
    <property type="nucleotide sequence ID" value="NZ_ASWE01000003.1"/>
</dbReference>
<sequence length="116" mass="13783">MMKIFKKKKLSENPFQQSSFKKYFGLSIGFWELYSKIDKETGVNISKETVHKIYKQVLALQEKNVVFDPSIEEYDTTLKIHMKDGLLIIYGNWNMNEEETIDEIIGARLYEYEDRT</sequence>
<dbReference type="AlphaFoldDB" id="R3TVC0"/>
<dbReference type="PATRIC" id="fig|1158610.3.peg.1402"/>
<dbReference type="EMBL" id="AJAT01000012">
    <property type="protein sequence ID" value="EOL45529.1"/>
    <property type="molecule type" value="Genomic_DNA"/>
</dbReference>
<protein>
    <submittedName>
        <fullName evidence="1">Uncharacterized protein</fullName>
    </submittedName>
</protein>
<proteinExistence type="predicted"/>
<gene>
    <name evidence="1" type="ORF">UC3_01419</name>
</gene>